<evidence type="ECO:0000313" key="1">
    <source>
        <dbReference type="EMBL" id="BCY28777.1"/>
    </source>
</evidence>
<name>A0ABM7S5K3_9FLAO</name>
<accession>A0ABM7S5K3</accession>
<dbReference type="PROSITE" id="PS51257">
    <property type="entry name" value="PROKAR_LIPOPROTEIN"/>
    <property type="match status" value="1"/>
</dbReference>
<dbReference type="Proteomes" id="UP000825258">
    <property type="component" value="Chromosome"/>
</dbReference>
<evidence type="ECO:0008006" key="3">
    <source>
        <dbReference type="Google" id="ProtNLM"/>
    </source>
</evidence>
<reference evidence="1 2" key="1">
    <citation type="submission" date="2021-06" db="EMBL/GenBank/DDBJ databases">
        <title>Whole genome sequences of Flavobacterium sp. KK2020170 and assembly.</title>
        <authorList>
            <person name="Kitahara K."/>
            <person name="Miyoshi S."/>
            <person name="Uesaka K."/>
        </authorList>
    </citation>
    <scope>NUCLEOTIDE SEQUENCE [LARGE SCALE GENOMIC DNA]</scope>
    <source>
        <strain evidence="1 2">KK2020170</strain>
    </source>
</reference>
<protein>
    <recommendedName>
        <fullName evidence="3">Lipoprotein</fullName>
    </recommendedName>
</protein>
<gene>
    <name evidence="1" type="ORF">KK2020170_16450</name>
</gene>
<dbReference type="NCBIfam" id="NF046077">
    <property type="entry name" value="LPS_M949_RS01915"/>
    <property type="match status" value="1"/>
</dbReference>
<sequence>MKLRQIRAILLLLFFISCNQKKIDNNDSKLSENDKYENKISTQNISVNELPKELTFKGNFIKATKLKDEIGNQIVLLTQTEETQSEKIKFIEHEFDKSIYVYNFLLNNTSNKYELNWKIQDFEKNCDFDLIIGFLDNTNLFTDLNNNGITEIWSMYQKGCVSDVSSLEMKIIMYEGENKHTIRGNSLIDFGNSKFGGEYKIDDNFLKSHPKILNFAKRMWKDNYIQKFE</sequence>
<dbReference type="EMBL" id="AP024749">
    <property type="protein sequence ID" value="BCY28777.1"/>
    <property type="molecule type" value="Genomic_DNA"/>
</dbReference>
<organism evidence="1 2">
    <name type="scientific">Flavobacterium okayamense</name>
    <dbReference type="NCBI Taxonomy" id="2830782"/>
    <lineage>
        <taxon>Bacteria</taxon>
        <taxon>Pseudomonadati</taxon>
        <taxon>Bacteroidota</taxon>
        <taxon>Flavobacteriia</taxon>
        <taxon>Flavobacteriales</taxon>
        <taxon>Flavobacteriaceae</taxon>
        <taxon>Flavobacterium</taxon>
    </lineage>
</organism>
<evidence type="ECO:0000313" key="2">
    <source>
        <dbReference type="Proteomes" id="UP000825258"/>
    </source>
</evidence>
<proteinExistence type="predicted"/>
<keyword evidence="2" id="KW-1185">Reference proteome</keyword>
<dbReference type="RefSeq" id="WP_221257885.1">
    <property type="nucleotide sequence ID" value="NZ_AP024749.1"/>
</dbReference>
<dbReference type="InterPro" id="IPR058148">
    <property type="entry name" value="M949_RS01915-like_dom"/>
</dbReference>